<reference evidence="18" key="2">
    <citation type="submission" date="2008-07" db="EMBL/GenBank/DDBJ databases">
        <authorList>
            <person name="Genoscope - CEA"/>
        </authorList>
    </citation>
    <scope>NUCLEOTIDE SEQUENCE</scope>
    <source>
        <strain evidence="18">S mat+</strain>
    </source>
</reference>
<evidence type="ECO:0000256" key="7">
    <source>
        <dbReference type="ARBA" id="ARBA00023115"/>
    </source>
</evidence>
<evidence type="ECO:0000256" key="14">
    <source>
        <dbReference type="ARBA" id="ARBA00049127"/>
    </source>
</evidence>
<keyword evidence="4" id="KW-0963">Cytoplasm</keyword>
<organism evidence="18">
    <name type="scientific">Podospora anserina (strain S / ATCC MYA-4624 / DSM 980 / FGSC 10383)</name>
    <name type="common">Pleurage anserina</name>
    <dbReference type="NCBI Taxonomy" id="515849"/>
    <lineage>
        <taxon>Eukaryota</taxon>
        <taxon>Fungi</taxon>
        <taxon>Dikarya</taxon>
        <taxon>Ascomycota</taxon>
        <taxon>Pezizomycotina</taxon>
        <taxon>Sordariomycetes</taxon>
        <taxon>Sordariomycetidae</taxon>
        <taxon>Sordariales</taxon>
        <taxon>Podosporaceae</taxon>
        <taxon>Podospora</taxon>
        <taxon>Podospora anserina</taxon>
    </lineage>
</organism>
<evidence type="ECO:0000256" key="1">
    <source>
        <dbReference type="ARBA" id="ARBA00001933"/>
    </source>
</evidence>
<dbReference type="VEuPathDB" id="FungiDB:PODANS_2_2650"/>
<name>B2B4W0_PODAN</name>
<dbReference type="InterPro" id="IPR022657">
    <property type="entry name" value="De-COase2_CS"/>
</dbReference>
<keyword evidence="7" id="KW-0620">Polyamine biosynthesis</keyword>
<dbReference type="GO" id="GO:0004586">
    <property type="term" value="F:ornithine decarboxylase activity"/>
    <property type="evidence" value="ECO:0007669"/>
    <property type="project" value="UniProtKB-EC"/>
</dbReference>
<evidence type="ECO:0000256" key="9">
    <source>
        <dbReference type="ARBA" id="ARBA00034115"/>
    </source>
</evidence>
<evidence type="ECO:0000256" key="11">
    <source>
        <dbReference type="ARBA" id="ARBA00037173"/>
    </source>
</evidence>
<comment type="similarity">
    <text evidence="3">Belongs to the Orn/Lys/Arg decarboxylase class-II family.</text>
</comment>
<dbReference type="InterPro" id="IPR009006">
    <property type="entry name" value="Ala_racemase/Decarboxylase_C"/>
</dbReference>
<keyword evidence="6 15" id="KW-0663">Pyridoxal phosphate</keyword>
<dbReference type="InterPro" id="IPR022644">
    <property type="entry name" value="De-COase2_N"/>
</dbReference>
<dbReference type="Pfam" id="PF02784">
    <property type="entry name" value="Orn_Arg_deC_N"/>
    <property type="match status" value="1"/>
</dbReference>
<dbReference type="AlphaFoldDB" id="B2B4W0"/>
<dbReference type="InterPro" id="IPR002433">
    <property type="entry name" value="Orn_de-COase"/>
</dbReference>
<dbReference type="CDD" id="cd00622">
    <property type="entry name" value="PLPDE_III_ODC"/>
    <property type="match status" value="1"/>
</dbReference>
<dbReference type="EC" id="4.1.1.17" evidence="10"/>
<dbReference type="Gene3D" id="2.40.37.10">
    <property type="entry name" value="Lyase, Ornithine Decarboxylase, Chain A, domain 1"/>
    <property type="match status" value="1"/>
</dbReference>
<proteinExistence type="inferred from homology"/>
<comment type="subcellular location">
    <subcellularLocation>
        <location evidence="2">Cytoplasm</location>
    </subcellularLocation>
</comment>
<dbReference type="EMBL" id="CU640366">
    <property type="protein sequence ID" value="CAP72835.1"/>
    <property type="molecule type" value="Genomic_DNA"/>
</dbReference>
<evidence type="ECO:0000256" key="2">
    <source>
        <dbReference type="ARBA" id="ARBA00004496"/>
    </source>
</evidence>
<dbReference type="RefSeq" id="XP_001911010.1">
    <property type="nucleotide sequence ID" value="XM_001910975.1"/>
</dbReference>
<comment type="cofactor">
    <cofactor evidence="1 15">
        <name>pyridoxal 5'-phosphate</name>
        <dbReference type="ChEBI" id="CHEBI:597326"/>
    </cofactor>
</comment>
<evidence type="ECO:0000259" key="17">
    <source>
        <dbReference type="Pfam" id="PF02784"/>
    </source>
</evidence>
<evidence type="ECO:0000256" key="3">
    <source>
        <dbReference type="ARBA" id="ARBA00008872"/>
    </source>
</evidence>
<accession>B2B4W0</accession>
<evidence type="ECO:0000256" key="15">
    <source>
        <dbReference type="PIRSR" id="PIRSR600183-50"/>
    </source>
</evidence>
<dbReference type="SUPFAM" id="SSF50621">
    <property type="entry name" value="Alanine racemase C-terminal domain-like"/>
    <property type="match status" value="1"/>
</dbReference>
<feature type="domain" description="Orn/DAP/Arg decarboxylase 2 N-terminal" evidence="17">
    <location>
        <begin position="126"/>
        <end position="357"/>
    </location>
</feature>
<dbReference type="PRINTS" id="PR01182">
    <property type="entry name" value="ORNDCRBXLASE"/>
</dbReference>
<evidence type="ECO:0000256" key="16">
    <source>
        <dbReference type="SAM" id="MobiDB-lite"/>
    </source>
</evidence>
<reference evidence="18" key="1">
    <citation type="journal article" date="2008" name="Genome Biol.">
        <title>The genome sequence of the model ascomycete fungus Podospora anserina.</title>
        <authorList>
            <person name="Espagne E."/>
            <person name="Lespinet O."/>
            <person name="Malagnac F."/>
            <person name="Da Silva C."/>
            <person name="Jaillon O."/>
            <person name="Porcel B.M."/>
            <person name="Couloux A."/>
            <person name="Aury J.-M."/>
            <person name="Segurens B."/>
            <person name="Poulain J."/>
            <person name="Anthouard V."/>
            <person name="Grossetete S."/>
            <person name="Khalili H."/>
            <person name="Coppin E."/>
            <person name="Dequard-Chablat M."/>
            <person name="Picard M."/>
            <person name="Contamine V."/>
            <person name="Arnaise S."/>
            <person name="Bourdais A."/>
            <person name="Berteaux-Lecellier V."/>
            <person name="Gautheret D."/>
            <person name="de Vries R.P."/>
            <person name="Battaglia E."/>
            <person name="Coutinho P.M."/>
            <person name="Danchin E.G.J."/>
            <person name="Henrissat B."/>
            <person name="El Khoury R."/>
            <person name="Sainsard-Chanet A."/>
            <person name="Boivin A."/>
            <person name="Pinan-Lucarre B."/>
            <person name="Sellem C.H."/>
            <person name="Debuchy R."/>
            <person name="Wincker P."/>
            <person name="Weissenbach J."/>
            <person name="Silar P."/>
        </authorList>
    </citation>
    <scope>NUCLEOTIDE SEQUENCE [LARGE SCALE GENOMIC DNA]</scope>
    <source>
        <strain evidence="18">S mat+</strain>
    </source>
</reference>
<evidence type="ECO:0000313" key="18">
    <source>
        <dbReference type="EMBL" id="CAP72835.1"/>
    </source>
</evidence>
<dbReference type="OrthoDB" id="5034579at2759"/>
<feature type="compositionally biased region" description="Basic and acidic residues" evidence="16">
    <location>
        <begin position="1"/>
        <end position="12"/>
    </location>
</feature>
<evidence type="ECO:0000256" key="8">
    <source>
        <dbReference type="ARBA" id="ARBA00023239"/>
    </source>
</evidence>
<feature type="modified residue" description="N6-(pyridoxal phosphate)lysine" evidence="15">
    <location>
        <position position="150"/>
    </location>
</feature>
<dbReference type="KEGG" id="pan:PODANSg8052"/>
<evidence type="ECO:0000256" key="6">
    <source>
        <dbReference type="ARBA" id="ARBA00022898"/>
    </source>
</evidence>
<dbReference type="PROSITE" id="PS00879">
    <property type="entry name" value="ODR_DC_2_2"/>
    <property type="match status" value="1"/>
</dbReference>
<dbReference type="GO" id="GO:0033387">
    <property type="term" value="P:putrescine biosynthetic process from arginine, via ornithine"/>
    <property type="evidence" value="ECO:0007669"/>
    <property type="project" value="TreeGrafter"/>
</dbReference>
<dbReference type="InterPro" id="IPR000183">
    <property type="entry name" value="Orn/DAP/Arg_de-COase"/>
</dbReference>
<dbReference type="HOGENOM" id="CLU_026444_1_2_1"/>
<dbReference type="Gene3D" id="3.20.20.10">
    <property type="entry name" value="Alanine racemase"/>
    <property type="match status" value="1"/>
</dbReference>
<dbReference type="FunFam" id="3.20.20.10:FF:000005">
    <property type="entry name" value="Ornithine decarboxylase"/>
    <property type="match status" value="1"/>
</dbReference>
<protein>
    <recommendedName>
        <fullName evidence="12">Ornithine decarboxylase</fullName>
        <ecNumber evidence="10">4.1.1.17</ecNumber>
    </recommendedName>
</protein>
<keyword evidence="8" id="KW-0456">Lyase</keyword>
<dbReference type="GO" id="GO:0005737">
    <property type="term" value="C:cytoplasm"/>
    <property type="evidence" value="ECO:0007669"/>
    <property type="project" value="UniProtKB-SubCell"/>
</dbReference>
<evidence type="ECO:0000256" key="5">
    <source>
        <dbReference type="ARBA" id="ARBA00022793"/>
    </source>
</evidence>
<evidence type="ECO:0000256" key="12">
    <source>
        <dbReference type="ARBA" id="ARBA00039485"/>
    </source>
</evidence>
<sequence>SSSPTHARDHENISNILPTRRRYPPPNSSRPLTPVTIPDMVMPTLLADRFVSLDYTELTNNHVFLKSCNNGYFEQHNHHHLGEHHHHHEGPTAKELIGNALRQRVESIDHEDCEPGEEDTFFVADLGEVYRQHLRWKMNLPRVKPFYAVKCNPDPMLLKLLAALGNGFDCASKAEIEQVLRMGVDPSRIIYAQPCKTNSYVRYVAQQGVRAMTFDNADELRKIARFYPEAELYLRILTDDTSSLCRLSMKFGASLDSTDGLLALARDLNLNVVGVSFHVGSGASDPSAFLKAVRDSHMVFQQAASYGFSLKTLDVGGGFCADNTFEQMAGVLREALDEYFPAHSGINLIAEPGRFYASAAYTLACNVIARRTIQDTALINNGTTTPDPSYMLYVNDGLYGNFSSIMFDHQHPEAKVLRAGGQTLYDTPAANGMDDRSGVEYSIWGPTCDGIDRITESIRFPVVLDVGDWLYFEDMGAYTKCSATTFNGFSNEHDVIYVCSEPGAKALLDL</sequence>
<keyword evidence="5" id="KW-0210">Decarboxylase</keyword>
<dbReference type="InterPro" id="IPR029066">
    <property type="entry name" value="PLP-binding_barrel"/>
</dbReference>
<dbReference type="FunFam" id="2.40.37.10:FF:000010">
    <property type="entry name" value="Ornithine decarboxylase"/>
    <property type="match status" value="1"/>
</dbReference>
<evidence type="ECO:0000256" key="4">
    <source>
        <dbReference type="ARBA" id="ARBA00022490"/>
    </source>
</evidence>
<evidence type="ECO:0000256" key="13">
    <source>
        <dbReference type="ARBA" id="ARBA00046672"/>
    </source>
</evidence>
<feature type="active site" description="Proton donor" evidence="15">
    <location>
        <position position="448"/>
    </location>
</feature>
<comment type="subunit">
    <text evidence="13">Homodimer. Only the dimer is catalytically active, as the active sites are constructed of residues from both monomers.</text>
</comment>
<dbReference type="InterPro" id="IPR022653">
    <property type="entry name" value="De-COase2_pyr-phos_BS"/>
</dbReference>
<dbReference type="GeneID" id="6196571"/>
<dbReference type="PROSITE" id="PS00878">
    <property type="entry name" value="ODR_DC_2_1"/>
    <property type="match status" value="1"/>
</dbReference>
<feature type="region of interest" description="Disordered" evidence="16">
    <location>
        <begin position="1"/>
        <end position="35"/>
    </location>
</feature>
<comment type="catalytic activity">
    <reaction evidence="14">
        <text>L-ornithine + H(+) = putrescine + CO2</text>
        <dbReference type="Rhea" id="RHEA:22964"/>
        <dbReference type="ChEBI" id="CHEBI:15378"/>
        <dbReference type="ChEBI" id="CHEBI:16526"/>
        <dbReference type="ChEBI" id="CHEBI:46911"/>
        <dbReference type="ChEBI" id="CHEBI:326268"/>
        <dbReference type="EC" id="4.1.1.17"/>
    </reaction>
</comment>
<dbReference type="PANTHER" id="PTHR11482">
    <property type="entry name" value="ARGININE/DIAMINOPIMELATE/ORNITHINE DECARBOXYLASE"/>
    <property type="match status" value="1"/>
</dbReference>
<dbReference type="PANTHER" id="PTHR11482:SF6">
    <property type="entry name" value="ORNITHINE DECARBOXYLASE 1-RELATED"/>
    <property type="match status" value="1"/>
</dbReference>
<dbReference type="SUPFAM" id="SSF51419">
    <property type="entry name" value="PLP-binding barrel"/>
    <property type="match status" value="1"/>
</dbReference>
<gene>
    <name evidence="18" type="ORF">PODANS_2_2650</name>
</gene>
<feature type="non-terminal residue" evidence="18">
    <location>
        <position position="1"/>
    </location>
</feature>
<dbReference type="PRINTS" id="PR01179">
    <property type="entry name" value="ODADCRBXLASE"/>
</dbReference>
<comment type="function">
    <text evidence="11">Catalyzes the first and rate-limiting step of polyamine biosynthesis that converts ornithine into putrescine, which is the precursor for the polyamines, spermidine and spermine. Polyamines are essential for cell proliferation and are implicated in cellular processes, ranging from DNA replication to apoptosis.</text>
</comment>
<evidence type="ECO:0000256" key="10">
    <source>
        <dbReference type="ARBA" id="ARBA00034138"/>
    </source>
</evidence>
<comment type="pathway">
    <text evidence="9">Amine and polyamine biosynthesis; putrescine biosynthesis via L-ornithine pathway; putrescine from L-ornithine: step 1/1.</text>
</comment>